<dbReference type="Gene3D" id="4.10.280.10">
    <property type="entry name" value="Helix-loop-helix DNA-binding domain"/>
    <property type="match status" value="1"/>
</dbReference>
<accession>A0A5N5NQB9</accession>
<protein>
    <recommendedName>
        <fullName evidence="6">BHLH domain-containing protein</fullName>
    </recommendedName>
</protein>
<name>A0A5N5NQB9_9ROSI</name>
<keyword evidence="5" id="KW-0539">Nucleus</keyword>
<dbReference type="GO" id="GO:0046983">
    <property type="term" value="F:protein dimerization activity"/>
    <property type="evidence" value="ECO:0007669"/>
    <property type="project" value="InterPro"/>
</dbReference>
<dbReference type="InterPro" id="IPR011598">
    <property type="entry name" value="bHLH_dom"/>
</dbReference>
<dbReference type="GO" id="GO:0003700">
    <property type="term" value="F:DNA-binding transcription factor activity"/>
    <property type="evidence" value="ECO:0007669"/>
    <property type="project" value="InterPro"/>
</dbReference>
<gene>
    <name evidence="7" type="ORF">DKX38_002554</name>
</gene>
<dbReference type="SUPFAM" id="SSF47459">
    <property type="entry name" value="HLH, helix-loop-helix DNA-binding domain"/>
    <property type="match status" value="1"/>
</dbReference>
<keyword evidence="3" id="KW-0238">DNA-binding</keyword>
<dbReference type="PANTHER" id="PTHR45844">
    <property type="entry name" value="TRANSCRIPTION FACTOR BHLH30"/>
    <property type="match status" value="1"/>
</dbReference>
<dbReference type="AlphaFoldDB" id="A0A5N5NQB9"/>
<keyword evidence="2" id="KW-0805">Transcription regulation</keyword>
<dbReference type="GO" id="GO:0005634">
    <property type="term" value="C:nucleus"/>
    <property type="evidence" value="ECO:0007669"/>
    <property type="project" value="UniProtKB-SubCell"/>
</dbReference>
<evidence type="ECO:0000256" key="1">
    <source>
        <dbReference type="ARBA" id="ARBA00004123"/>
    </source>
</evidence>
<evidence type="ECO:0000256" key="2">
    <source>
        <dbReference type="ARBA" id="ARBA00023015"/>
    </source>
</evidence>
<dbReference type="InterPro" id="IPR036638">
    <property type="entry name" value="HLH_DNA-bd_sf"/>
</dbReference>
<comment type="caution">
    <text evidence="7">The sequence shown here is derived from an EMBL/GenBank/DDBJ whole genome shotgun (WGS) entry which is preliminary data.</text>
</comment>
<sequence length="242" mass="26551">MHPFQSFCYLNQDGHVPEPSLVNMMDGGESILSSASKTKAIISTESSCKSHKETERRRRQRINAHLSTLRTLLPSPAKTDKASLLAQVVHHVRDLKMKAAGSARQYSNDCSSGLEPEENWPYPGEVDEATLSCCGHEEKMIKVSVCCEDRPGLNMDLTQAIKSVRARAVRAEMMTVAGRTKSVVVMRWDSGSGGEEDVGILKRALNAVVENRAPGSGSGQVVQENKRARVFGLVSDVDRDRI</sequence>
<evidence type="ECO:0000256" key="3">
    <source>
        <dbReference type="ARBA" id="ARBA00023125"/>
    </source>
</evidence>
<organism evidence="7 8">
    <name type="scientific">Salix brachista</name>
    <dbReference type="NCBI Taxonomy" id="2182728"/>
    <lineage>
        <taxon>Eukaryota</taxon>
        <taxon>Viridiplantae</taxon>
        <taxon>Streptophyta</taxon>
        <taxon>Embryophyta</taxon>
        <taxon>Tracheophyta</taxon>
        <taxon>Spermatophyta</taxon>
        <taxon>Magnoliopsida</taxon>
        <taxon>eudicotyledons</taxon>
        <taxon>Gunneridae</taxon>
        <taxon>Pentapetalae</taxon>
        <taxon>rosids</taxon>
        <taxon>fabids</taxon>
        <taxon>Malpighiales</taxon>
        <taxon>Salicaceae</taxon>
        <taxon>Saliceae</taxon>
        <taxon>Salix</taxon>
    </lineage>
</organism>
<dbReference type="Pfam" id="PF00010">
    <property type="entry name" value="HLH"/>
    <property type="match status" value="1"/>
</dbReference>
<dbReference type="GO" id="GO:0003677">
    <property type="term" value="F:DNA binding"/>
    <property type="evidence" value="ECO:0007669"/>
    <property type="project" value="UniProtKB-KW"/>
</dbReference>
<proteinExistence type="predicted"/>
<keyword evidence="4" id="KW-0804">Transcription</keyword>
<comment type="subcellular location">
    <subcellularLocation>
        <location evidence="1">Nucleus</location>
    </subcellularLocation>
</comment>
<dbReference type="PROSITE" id="PS50888">
    <property type="entry name" value="BHLH"/>
    <property type="match status" value="1"/>
</dbReference>
<reference evidence="8" key="1">
    <citation type="journal article" date="2019" name="Gigascience">
        <title>De novo genome assembly of the endangered Acer yangbiense, a plant species with extremely small populations endemic to Yunnan Province, China.</title>
        <authorList>
            <person name="Yang J."/>
            <person name="Wariss H.M."/>
            <person name="Tao L."/>
            <person name="Zhang R."/>
            <person name="Yun Q."/>
            <person name="Hollingsworth P."/>
            <person name="Dao Z."/>
            <person name="Luo G."/>
            <person name="Guo H."/>
            <person name="Ma Y."/>
            <person name="Sun W."/>
        </authorList>
    </citation>
    <scope>NUCLEOTIDE SEQUENCE [LARGE SCALE GENOMIC DNA]</scope>
    <source>
        <strain evidence="8">cv. br00</strain>
    </source>
</reference>
<evidence type="ECO:0000256" key="5">
    <source>
        <dbReference type="ARBA" id="ARBA00023242"/>
    </source>
</evidence>
<dbReference type="EMBL" id="VDCV01000002">
    <property type="protein sequence ID" value="KAB5568761.1"/>
    <property type="molecule type" value="Genomic_DNA"/>
</dbReference>
<evidence type="ECO:0000256" key="4">
    <source>
        <dbReference type="ARBA" id="ARBA00023163"/>
    </source>
</evidence>
<dbReference type="Proteomes" id="UP000326939">
    <property type="component" value="Chromosome 2"/>
</dbReference>
<dbReference type="PANTHER" id="PTHR45844:SF16">
    <property type="entry name" value="TRANSCRIPTION FACTOR BHLH30-LIKE"/>
    <property type="match status" value="1"/>
</dbReference>
<evidence type="ECO:0000259" key="6">
    <source>
        <dbReference type="PROSITE" id="PS50888"/>
    </source>
</evidence>
<evidence type="ECO:0000313" key="8">
    <source>
        <dbReference type="Proteomes" id="UP000326939"/>
    </source>
</evidence>
<evidence type="ECO:0000313" key="7">
    <source>
        <dbReference type="EMBL" id="KAB5568761.1"/>
    </source>
</evidence>
<feature type="domain" description="BHLH" evidence="6">
    <location>
        <begin position="46"/>
        <end position="95"/>
    </location>
</feature>
<keyword evidence="8" id="KW-1185">Reference proteome</keyword>
<dbReference type="InterPro" id="IPR045847">
    <property type="entry name" value="AIG1-like"/>
</dbReference>
<dbReference type="SMART" id="SM00353">
    <property type="entry name" value="HLH"/>
    <property type="match status" value="1"/>
</dbReference>